<feature type="region of interest" description="Disordered" evidence="1">
    <location>
        <begin position="60"/>
        <end position="99"/>
    </location>
</feature>
<accession>J0WNX7</accession>
<organism evidence="2 3">
    <name type="scientific">Auricularia subglabra (strain TFB-10046 / SS5)</name>
    <name type="common">White-rot fungus</name>
    <name type="synonym">Auricularia delicata (strain TFB10046)</name>
    <dbReference type="NCBI Taxonomy" id="717982"/>
    <lineage>
        <taxon>Eukaryota</taxon>
        <taxon>Fungi</taxon>
        <taxon>Dikarya</taxon>
        <taxon>Basidiomycota</taxon>
        <taxon>Agaricomycotina</taxon>
        <taxon>Agaricomycetes</taxon>
        <taxon>Auriculariales</taxon>
        <taxon>Auriculariaceae</taxon>
        <taxon>Auricularia</taxon>
    </lineage>
</organism>
<reference evidence="3" key="1">
    <citation type="journal article" date="2012" name="Science">
        <title>The Paleozoic origin of enzymatic lignin decomposition reconstructed from 31 fungal genomes.</title>
        <authorList>
            <person name="Floudas D."/>
            <person name="Binder M."/>
            <person name="Riley R."/>
            <person name="Barry K."/>
            <person name="Blanchette R.A."/>
            <person name="Henrissat B."/>
            <person name="Martinez A.T."/>
            <person name="Otillar R."/>
            <person name="Spatafora J.W."/>
            <person name="Yadav J.S."/>
            <person name="Aerts A."/>
            <person name="Benoit I."/>
            <person name="Boyd A."/>
            <person name="Carlson A."/>
            <person name="Copeland A."/>
            <person name="Coutinho P.M."/>
            <person name="de Vries R.P."/>
            <person name="Ferreira P."/>
            <person name="Findley K."/>
            <person name="Foster B."/>
            <person name="Gaskell J."/>
            <person name="Glotzer D."/>
            <person name="Gorecki P."/>
            <person name="Heitman J."/>
            <person name="Hesse C."/>
            <person name="Hori C."/>
            <person name="Igarashi K."/>
            <person name="Jurgens J.A."/>
            <person name="Kallen N."/>
            <person name="Kersten P."/>
            <person name="Kohler A."/>
            <person name="Kuees U."/>
            <person name="Kumar T.K.A."/>
            <person name="Kuo A."/>
            <person name="LaButti K."/>
            <person name="Larrondo L.F."/>
            <person name="Lindquist E."/>
            <person name="Ling A."/>
            <person name="Lombard V."/>
            <person name="Lucas S."/>
            <person name="Lundell T."/>
            <person name="Martin R."/>
            <person name="McLaughlin D.J."/>
            <person name="Morgenstern I."/>
            <person name="Morin E."/>
            <person name="Murat C."/>
            <person name="Nagy L.G."/>
            <person name="Nolan M."/>
            <person name="Ohm R.A."/>
            <person name="Patyshakuliyeva A."/>
            <person name="Rokas A."/>
            <person name="Ruiz-Duenas F.J."/>
            <person name="Sabat G."/>
            <person name="Salamov A."/>
            <person name="Samejima M."/>
            <person name="Schmutz J."/>
            <person name="Slot J.C."/>
            <person name="St John F."/>
            <person name="Stenlid J."/>
            <person name="Sun H."/>
            <person name="Sun S."/>
            <person name="Syed K."/>
            <person name="Tsang A."/>
            <person name="Wiebenga A."/>
            <person name="Young D."/>
            <person name="Pisabarro A."/>
            <person name="Eastwood D.C."/>
            <person name="Martin F."/>
            <person name="Cullen D."/>
            <person name="Grigoriev I.V."/>
            <person name="Hibbett D.S."/>
        </authorList>
    </citation>
    <scope>NUCLEOTIDE SEQUENCE [LARGE SCALE GENOMIC DNA]</scope>
    <source>
        <strain evidence="3">TFB10046</strain>
    </source>
</reference>
<dbReference type="Proteomes" id="UP000006514">
    <property type="component" value="Unassembled WGS sequence"/>
</dbReference>
<evidence type="ECO:0000256" key="1">
    <source>
        <dbReference type="SAM" id="MobiDB-lite"/>
    </source>
</evidence>
<gene>
    <name evidence="2" type="ORF">AURDEDRAFT_176852</name>
</gene>
<dbReference type="EMBL" id="JH688004">
    <property type="protein sequence ID" value="EJD34097.1"/>
    <property type="molecule type" value="Genomic_DNA"/>
</dbReference>
<keyword evidence="3" id="KW-1185">Reference proteome</keyword>
<evidence type="ECO:0000313" key="3">
    <source>
        <dbReference type="Proteomes" id="UP000006514"/>
    </source>
</evidence>
<name>J0WNX7_AURST</name>
<protein>
    <submittedName>
        <fullName evidence="2">Uncharacterized protein</fullName>
    </submittedName>
</protein>
<dbReference type="AlphaFoldDB" id="J0WNX7"/>
<feature type="region of interest" description="Disordered" evidence="1">
    <location>
        <begin position="1"/>
        <end position="38"/>
    </location>
</feature>
<dbReference type="InParanoid" id="J0WNX7"/>
<evidence type="ECO:0000313" key="2">
    <source>
        <dbReference type="EMBL" id="EJD34097.1"/>
    </source>
</evidence>
<proteinExistence type="predicted"/>
<feature type="compositionally biased region" description="Polar residues" evidence="1">
    <location>
        <begin position="77"/>
        <end position="87"/>
    </location>
</feature>
<dbReference type="KEGG" id="adl:AURDEDRAFT_176852"/>
<feature type="compositionally biased region" description="Low complexity" evidence="1">
    <location>
        <begin position="13"/>
        <end position="36"/>
    </location>
</feature>
<sequence length="246" mass="26258">MRCIIPAAGEADSLSNSRARPSAASSHPTSPLTTHLRPAIPWLPPGALGALRHRRGLVVTTGHSPPATRRRLANPARCSNDNATPRSTIPAPGDVDSLSRARPFAVGGELEPDQRAQGASPPRCSLAPPCRLERVQPGGLVVLVLETGHTLQRSVLVPRPPRPPAAAEPFLALPYSSPAMRLPHSSRWNMTSPASSPPPTSLCWVFLATAHRLEQPSDVPPHPHVRRSDQTSFLAAFPAADLLDFL</sequence>